<comment type="caution">
    <text evidence="1">The sequence shown here is derived from an EMBL/GenBank/DDBJ whole genome shotgun (WGS) entry which is preliminary data.</text>
</comment>
<proteinExistence type="predicted"/>
<organism evidence="1 2">
    <name type="scientific">Actinobacillus equuli subsp. equuli</name>
    <dbReference type="NCBI Taxonomy" id="202947"/>
    <lineage>
        <taxon>Bacteria</taxon>
        <taxon>Pseudomonadati</taxon>
        <taxon>Pseudomonadota</taxon>
        <taxon>Gammaproteobacteria</taxon>
        <taxon>Pasteurellales</taxon>
        <taxon>Pasteurellaceae</taxon>
        <taxon>Actinobacillus</taxon>
    </lineage>
</organism>
<dbReference type="Proteomes" id="UP001142444">
    <property type="component" value="Unassembled WGS sequence"/>
</dbReference>
<accession>A0A9X4G3W1</accession>
<dbReference type="InterPro" id="IPR009225">
    <property type="entry name" value="Phage_head_completion_GpL"/>
</dbReference>
<sequence>MSHVISIPKVQGYETRQDRISETDEIITNNGFYPDINLNDVRNGMRIDGTITNERLKIATIEAIASVNQELAEWRKTKIAEKPSITFAAIESEMINGESILVQRYRRAVYCLAVANLNERYRAYDSTKEGHNKSSELEDTVDDLRRDARFAITDILGRHRINVELI</sequence>
<gene>
    <name evidence="1" type="ORF">OQ257_05680</name>
</gene>
<evidence type="ECO:0000313" key="1">
    <source>
        <dbReference type="EMBL" id="MDE8034653.1"/>
    </source>
</evidence>
<dbReference type="RefSeq" id="WP_275217769.1">
    <property type="nucleotide sequence ID" value="NZ_JAPHVQ010000004.1"/>
</dbReference>
<reference evidence="1" key="1">
    <citation type="submission" date="2022-11" db="EMBL/GenBank/DDBJ databases">
        <authorList>
            <person name="Kamali M."/>
            <person name="Peak L."/>
            <person name="Go Y.Y."/>
            <person name="Balasuriya U.B.R."/>
            <person name="Carossino M."/>
        </authorList>
    </citation>
    <scope>NUCLEOTIDE SEQUENCE</scope>
    <source>
        <strain evidence="1">4524</strain>
    </source>
</reference>
<dbReference type="EMBL" id="JAPHVQ010000004">
    <property type="protein sequence ID" value="MDE8034653.1"/>
    <property type="molecule type" value="Genomic_DNA"/>
</dbReference>
<dbReference type="AlphaFoldDB" id="A0A9X4G3W1"/>
<name>A0A9X4G3W1_ACTEU</name>
<protein>
    <submittedName>
        <fullName evidence="1">Head completion/stabilization protein</fullName>
    </submittedName>
</protein>
<dbReference type="Pfam" id="PF05926">
    <property type="entry name" value="Phage_GPL"/>
    <property type="match status" value="1"/>
</dbReference>
<keyword evidence="2" id="KW-1185">Reference proteome</keyword>
<reference evidence="1" key="2">
    <citation type="journal article" date="2023" name="Pathogens">
        <title>Pathological Features and Genomic Characterization of an Actinobacillus equuli subsp. equuli Bearing Unique Virulence-Associated Genes from an Adult Horse with Pleuropneumonia.</title>
        <authorList>
            <person name="Kamali M."/>
            <person name="Carossino M."/>
            <person name="Del Piero F."/>
            <person name="Peak L."/>
            <person name="Mitchell M.S."/>
            <person name="Willette J."/>
            <person name="Baker R."/>
            <person name="Li F."/>
            <person name="Kenez A."/>
            <person name="Balasuriya U.B.R."/>
            <person name="Go Y.Y."/>
        </authorList>
    </citation>
    <scope>NUCLEOTIDE SEQUENCE</scope>
    <source>
        <strain evidence="1">4524</strain>
    </source>
</reference>
<evidence type="ECO:0000313" key="2">
    <source>
        <dbReference type="Proteomes" id="UP001142444"/>
    </source>
</evidence>